<reference evidence="2 3" key="1">
    <citation type="submission" date="2019-08" db="EMBL/GenBank/DDBJ databases">
        <title>Parahaliea maris sp. nov., isolated from the surface seawater.</title>
        <authorList>
            <person name="Liu Y."/>
        </authorList>
    </citation>
    <scope>NUCLEOTIDE SEQUENCE [LARGE SCALE GENOMIC DNA]</scope>
    <source>
        <strain evidence="2 3">S2-26</strain>
    </source>
</reference>
<dbReference type="RefSeq" id="WP_148062635.1">
    <property type="nucleotide sequence ID" value="NZ_VRYZ01000001.1"/>
</dbReference>
<organism evidence="2 3">
    <name type="scientific">Parahaliea aestuarii</name>
    <dbReference type="NCBI Taxonomy" id="1852021"/>
    <lineage>
        <taxon>Bacteria</taxon>
        <taxon>Pseudomonadati</taxon>
        <taxon>Pseudomonadota</taxon>
        <taxon>Gammaproteobacteria</taxon>
        <taxon>Cellvibrionales</taxon>
        <taxon>Halieaceae</taxon>
        <taxon>Parahaliea</taxon>
    </lineage>
</organism>
<dbReference type="Gene3D" id="1.10.3210.10">
    <property type="entry name" value="Hypothetical protein af1432"/>
    <property type="match status" value="1"/>
</dbReference>
<proteinExistence type="predicted"/>
<evidence type="ECO:0000313" key="3">
    <source>
        <dbReference type="Proteomes" id="UP000321933"/>
    </source>
</evidence>
<comment type="caution">
    <text evidence="2">The sequence shown here is derived from an EMBL/GenBank/DDBJ whole genome shotgun (WGS) entry which is preliminary data.</text>
</comment>
<dbReference type="GO" id="GO:0016787">
    <property type="term" value="F:hydrolase activity"/>
    <property type="evidence" value="ECO:0007669"/>
    <property type="project" value="UniProtKB-KW"/>
</dbReference>
<evidence type="ECO:0000259" key="1">
    <source>
        <dbReference type="Pfam" id="PF07238"/>
    </source>
</evidence>
<dbReference type="OrthoDB" id="9764808at2"/>
<dbReference type="Pfam" id="PF07238">
    <property type="entry name" value="PilZ"/>
    <property type="match status" value="1"/>
</dbReference>
<feature type="domain" description="PilZ" evidence="1">
    <location>
        <begin position="116"/>
        <end position="223"/>
    </location>
</feature>
<dbReference type="EMBL" id="VRYZ01000001">
    <property type="protein sequence ID" value="TXS94794.1"/>
    <property type="molecule type" value="Genomic_DNA"/>
</dbReference>
<dbReference type="AlphaFoldDB" id="A0A5C9A472"/>
<gene>
    <name evidence="2" type="ORF">FVW59_02470</name>
</gene>
<dbReference type="SUPFAM" id="SSF141371">
    <property type="entry name" value="PilZ domain-like"/>
    <property type="match status" value="1"/>
</dbReference>
<dbReference type="GO" id="GO:0035438">
    <property type="term" value="F:cyclic-di-GMP binding"/>
    <property type="evidence" value="ECO:0007669"/>
    <property type="project" value="InterPro"/>
</dbReference>
<protein>
    <submittedName>
        <fullName evidence="2">Phosphohydrolase</fullName>
    </submittedName>
</protein>
<name>A0A5C9A472_9GAMM</name>
<dbReference type="Proteomes" id="UP000321933">
    <property type="component" value="Unassembled WGS sequence"/>
</dbReference>
<dbReference type="Gene3D" id="2.40.10.220">
    <property type="entry name" value="predicted glycosyltransferase like domains"/>
    <property type="match status" value="1"/>
</dbReference>
<evidence type="ECO:0000313" key="2">
    <source>
        <dbReference type="EMBL" id="TXS94794.1"/>
    </source>
</evidence>
<dbReference type="InterPro" id="IPR009875">
    <property type="entry name" value="PilZ_domain"/>
</dbReference>
<keyword evidence="2" id="KW-0378">Hydrolase</keyword>
<accession>A0A5C9A472</accession>
<sequence>MNEDRAPGRVHGPAAVEELMATLTLPGVAALELGEGSDKPLPVVVERAVPGESVVVDITATGHHAPAIMRQRELRLVGRHADGLLRTPPLPLLRVEVEGGRQRCYCEYPAYIEQHQRRDSYRAALRLGMHAGVLLRLPDTSGAIQGDLRDLSMGGCQVRLPGSAAEGLEGTAELELCFVNGTRFVVNARARRHSVEAGGAVVEVGFEFLPLGNEQDRQLWYLVREIEREAARSASDEDSALQPSPLFAVAREGEAEVGLGNGYNYATPMARRLARVADYLSGQLLELREGAPVDPALLSRAADRVLVLQDEDREALLLSLPLLPVQRPVIQQALALAVRLVDIGAALRMPRELLKALAACALIHDLGRFLGEPGTAQGGRVEGGSQRRAEGLDQLRPRLRRCQWLSDAVREAVLEGAYERLDGSGEPHGWRGDELHELTRLTSVAVEIEQLAWPAAGREALDIVAIRQHLLQREAAFDPRWVQRYFSHFGQLPVGAPVALEDGRCGWVAALDEQRRPGAVQLCAREQAWPSAPLDTQSLGERLQGAGLAAAGPLRAVARSRSP</sequence>
<keyword evidence="3" id="KW-1185">Reference proteome</keyword>